<evidence type="ECO:0000313" key="5">
    <source>
        <dbReference type="Proteomes" id="UP000292686"/>
    </source>
</evidence>
<dbReference type="GO" id="GO:0046872">
    <property type="term" value="F:metal ion binding"/>
    <property type="evidence" value="ECO:0007669"/>
    <property type="project" value="UniProtKB-KW"/>
</dbReference>
<dbReference type="RefSeq" id="WP_129172814.1">
    <property type="nucleotide sequence ID" value="NZ_JACCBI010000001.1"/>
</dbReference>
<keyword evidence="5" id="KW-1185">Reference proteome</keyword>
<dbReference type="InterPro" id="IPR002762">
    <property type="entry name" value="CbiX-like"/>
</dbReference>
<dbReference type="EMBL" id="SDPM01000002">
    <property type="protein sequence ID" value="RXZ87239.1"/>
    <property type="molecule type" value="Genomic_DNA"/>
</dbReference>
<dbReference type="CDD" id="cd03416">
    <property type="entry name" value="CbiX_SirB_N"/>
    <property type="match status" value="1"/>
</dbReference>
<dbReference type="Proteomes" id="UP000292686">
    <property type="component" value="Unassembled WGS sequence"/>
</dbReference>
<evidence type="ECO:0000313" key="3">
    <source>
        <dbReference type="EMBL" id="NYD66568.1"/>
    </source>
</evidence>
<evidence type="ECO:0000256" key="1">
    <source>
        <dbReference type="ARBA" id="ARBA00022723"/>
    </source>
</evidence>
<dbReference type="Proteomes" id="UP000581087">
    <property type="component" value="Unassembled WGS sequence"/>
</dbReference>
<dbReference type="PANTHER" id="PTHR33542">
    <property type="entry name" value="SIROHYDROCHLORIN FERROCHELATASE, CHLOROPLASTIC"/>
    <property type="match status" value="1"/>
</dbReference>
<reference evidence="4 5" key="1">
    <citation type="submission" date="2019-01" db="EMBL/GenBank/DDBJ databases">
        <title>Agromyces.</title>
        <authorList>
            <person name="Li J."/>
        </authorList>
    </citation>
    <scope>NUCLEOTIDE SEQUENCE [LARGE SCALE GENOMIC DNA]</scope>
    <source>
        <strain evidence="4 5">DSM 23870</strain>
    </source>
</reference>
<evidence type="ECO:0000313" key="4">
    <source>
        <dbReference type="EMBL" id="RXZ87239.1"/>
    </source>
</evidence>
<dbReference type="EMBL" id="JACCBI010000001">
    <property type="protein sequence ID" value="NYD66568.1"/>
    <property type="molecule type" value="Genomic_DNA"/>
</dbReference>
<evidence type="ECO:0000256" key="2">
    <source>
        <dbReference type="ARBA" id="ARBA00023239"/>
    </source>
</evidence>
<proteinExistence type="predicted"/>
<dbReference type="Gene3D" id="3.40.50.1400">
    <property type="match status" value="2"/>
</dbReference>
<gene>
    <name evidence="3" type="ORF">BJ972_001087</name>
    <name evidence="4" type="ORF">ESP50_04775</name>
</gene>
<dbReference type="SUPFAM" id="SSF53800">
    <property type="entry name" value="Chelatase"/>
    <property type="match status" value="1"/>
</dbReference>
<dbReference type="GO" id="GO:0016829">
    <property type="term" value="F:lyase activity"/>
    <property type="evidence" value="ECO:0007669"/>
    <property type="project" value="UniProtKB-KW"/>
</dbReference>
<sequence length="239" mass="24615">MTALIACSHGTSDPAGRIAIRSIVEGVRRQRPRLDVREAFVDVEEPEVGGVVAAASSVGDAVVVPLLLSTGFHVRNDIANAVAPFAPGARAARPLGPDPVLAQIIVERLVQAGATPDDSVVFAAAGSSDPSAATDVEATVAHLRRLWSGTITIGYGSMATPNVPTAVEAARSAAPGKRVVIASYLLAPGFFHDRLREAGADLVSAPLAPDPRLADLVIERYRSAPAPRSVRTPAVAASA</sequence>
<evidence type="ECO:0000313" key="6">
    <source>
        <dbReference type="Proteomes" id="UP000581087"/>
    </source>
</evidence>
<protein>
    <submittedName>
        <fullName evidence="4">Sirohydrochlorin chelatase</fullName>
    </submittedName>
    <submittedName>
        <fullName evidence="3">Sirohydrochlorin ferrochelatase</fullName>
    </submittedName>
</protein>
<organism evidence="4 5">
    <name type="scientific">Agromyces atrinae</name>
    <dbReference type="NCBI Taxonomy" id="592376"/>
    <lineage>
        <taxon>Bacteria</taxon>
        <taxon>Bacillati</taxon>
        <taxon>Actinomycetota</taxon>
        <taxon>Actinomycetes</taxon>
        <taxon>Micrococcales</taxon>
        <taxon>Microbacteriaceae</taxon>
        <taxon>Agromyces</taxon>
    </lineage>
</organism>
<dbReference type="OrthoDB" id="7345302at2"/>
<keyword evidence="1" id="KW-0479">Metal-binding</keyword>
<dbReference type="PANTHER" id="PTHR33542:SF5">
    <property type="entry name" value="FERROCHELATASE CHE1"/>
    <property type="match status" value="1"/>
</dbReference>
<keyword evidence="2" id="KW-0456">Lyase</keyword>
<accession>A0A4Q2M5L1</accession>
<dbReference type="Pfam" id="PF01903">
    <property type="entry name" value="CbiX"/>
    <property type="match status" value="2"/>
</dbReference>
<reference evidence="3 6" key="2">
    <citation type="submission" date="2020-07" db="EMBL/GenBank/DDBJ databases">
        <title>Sequencing the genomes of 1000 actinobacteria strains.</title>
        <authorList>
            <person name="Klenk H.-P."/>
        </authorList>
    </citation>
    <scope>NUCLEOTIDE SEQUENCE [LARGE SCALE GENOMIC DNA]</scope>
    <source>
        <strain evidence="3 6">DSM 23870</strain>
    </source>
</reference>
<comment type="caution">
    <text evidence="4">The sequence shown here is derived from an EMBL/GenBank/DDBJ whole genome shotgun (WGS) entry which is preliminary data.</text>
</comment>
<name>A0A4Q2M5L1_9MICO</name>
<dbReference type="InterPro" id="IPR050963">
    <property type="entry name" value="Sirohydro_Cobaltochel/CbiX"/>
</dbReference>
<dbReference type="AlphaFoldDB" id="A0A4Q2M5L1"/>